<dbReference type="AlphaFoldDB" id="A0A2T5IVA8"/>
<comment type="caution">
    <text evidence="2">The sequence shown here is derived from an EMBL/GenBank/DDBJ whole genome shotgun (WGS) entry which is preliminary data.</text>
</comment>
<evidence type="ECO:0000259" key="1">
    <source>
        <dbReference type="Pfam" id="PF08239"/>
    </source>
</evidence>
<accession>A0A2T5IVA8</accession>
<dbReference type="InterPro" id="IPR003646">
    <property type="entry name" value="SH3-like_bac-type"/>
</dbReference>
<gene>
    <name evidence="2" type="ORF">C8R28_100383</name>
</gene>
<dbReference type="EMBL" id="QAOL01000003">
    <property type="protein sequence ID" value="PTQ87814.1"/>
    <property type="molecule type" value="Genomic_DNA"/>
</dbReference>
<evidence type="ECO:0000313" key="2">
    <source>
        <dbReference type="EMBL" id="PTQ87814.1"/>
    </source>
</evidence>
<sequence length="276" mass="31218">MELEDSPLLKAMREMEESPLLRAARNIQDSPILRAAREINDSPLLRVVMDIENSALSIAAKQILDTPSMKLLREIENSSVHRLINALEGSPSMDAFQSAAEKIRNGFGAISLAQAYDLLTKEYDDESEGSADRTFDSLSDNLKERVKRAPVNPLSYEFYLQLILALVLFYLSHVSSREAELRLFDRIDDLEQAFTAQMQSLKADETNHDYFVVEANLNLRSGPGLEYGILVVLAPNLIVIGLERSGVWVRIEYFDYLNNLQRTGWVDARYIFAIAD</sequence>
<reference evidence="2 3" key="1">
    <citation type="submission" date="2018-04" db="EMBL/GenBank/DDBJ databases">
        <title>Active sludge and wastewater microbial communities from Klosterneuburg, Austria.</title>
        <authorList>
            <person name="Wagner M."/>
        </authorList>
    </citation>
    <scope>NUCLEOTIDE SEQUENCE [LARGE SCALE GENOMIC DNA]</scope>
    <source>
        <strain evidence="2 3">Nm4</strain>
    </source>
</reference>
<protein>
    <submittedName>
        <fullName evidence="2">SH3 domain-containing protein</fullName>
    </submittedName>
</protein>
<feature type="domain" description="SH3b" evidence="1">
    <location>
        <begin position="216"/>
        <end position="271"/>
    </location>
</feature>
<dbReference type="Pfam" id="PF08239">
    <property type="entry name" value="SH3_3"/>
    <property type="match status" value="1"/>
</dbReference>
<dbReference type="Gene3D" id="2.30.30.40">
    <property type="entry name" value="SH3 Domains"/>
    <property type="match status" value="1"/>
</dbReference>
<organism evidence="2 3">
    <name type="scientific">Nitrosomonas ureae</name>
    <dbReference type="NCBI Taxonomy" id="44577"/>
    <lineage>
        <taxon>Bacteria</taxon>
        <taxon>Pseudomonadati</taxon>
        <taxon>Pseudomonadota</taxon>
        <taxon>Betaproteobacteria</taxon>
        <taxon>Nitrosomonadales</taxon>
        <taxon>Nitrosomonadaceae</taxon>
        <taxon>Nitrosomonas</taxon>
    </lineage>
</organism>
<proteinExistence type="predicted"/>
<evidence type="ECO:0000313" key="3">
    <source>
        <dbReference type="Proteomes" id="UP000244110"/>
    </source>
</evidence>
<dbReference type="Proteomes" id="UP000244110">
    <property type="component" value="Unassembled WGS sequence"/>
</dbReference>
<name>A0A2T5IVA8_9PROT</name>